<dbReference type="InterPro" id="IPR013783">
    <property type="entry name" value="Ig-like_fold"/>
</dbReference>
<dbReference type="InterPro" id="IPR028994">
    <property type="entry name" value="Integrin_alpha_N"/>
</dbReference>
<dbReference type="GO" id="GO:0016020">
    <property type="term" value="C:membrane"/>
    <property type="evidence" value="ECO:0007669"/>
    <property type="project" value="InterPro"/>
</dbReference>
<dbReference type="PANTHER" id="PTHR42884">
    <property type="entry name" value="PROPROTEIN CONVERTASE SUBTILISIN/KEXIN-RELATED"/>
    <property type="match status" value="1"/>
</dbReference>
<dbReference type="CDD" id="cd04059">
    <property type="entry name" value="Peptidases_S8_Protein_convertases_Kexins_Furin-like"/>
    <property type="match status" value="1"/>
</dbReference>
<dbReference type="SMART" id="SM00060">
    <property type="entry name" value="FN3"/>
    <property type="match status" value="1"/>
</dbReference>
<dbReference type="Pfam" id="PF01483">
    <property type="entry name" value="P_proprotein"/>
    <property type="match status" value="1"/>
</dbReference>
<dbReference type="Gene3D" id="2.60.40.10">
    <property type="entry name" value="Immunoglobulins"/>
    <property type="match status" value="1"/>
</dbReference>
<dbReference type="InterPro" id="IPR008979">
    <property type="entry name" value="Galactose-bd-like_sf"/>
</dbReference>
<dbReference type="InterPro" id="IPR025193">
    <property type="entry name" value="DUF4114"/>
</dbReference>
<name>K9THS9_9CYAN</name>
<dbReference type="SUPFAM" id="SSF50998">
    <property type="entry name" value="Quinoprotein alcohol dehydrogenase-like"/>
    <property type="match status" value="1"/>
</dbReference>
<dbReference type="eggNOG" id="COG4935">
    <property type="taxonomic scope" value="Bacteria"/>
</dbReference>
<evidence type="ECO:0000256" key="3">
    <source>
        <dbReference type="ARBA" id="ARBA00022729"/>
    </source>
</evidence>
<evidence type="ECO:0000313" key="13">
    <source>
        <dbReference type="EMBL" id="AFY82417.1"/>
    </source>
</evidence>
<keyword evidence="3" id="KW-0732">Signal</keyword>
<comment type="similarity">
    <text evidence="1">Belongs to the peptidase S8 family. Furin subfamily.</text>
</comment>
<keyword evidence="2 9" id="KW-0645">Protease</keyword>
<dbReference type="InterPro" id="IPR002884">
    <property type="entry name" value="P_dom"/>
</dbReference>
<dbReference type="KEGG" id="oac:Oscil6304_2815"/>
<dbReference type="InterPro" id="IPR010620">
    <property type="entry name" value="SBBP_repeat"/>
</dbReference>
<dbReference type="InterPro" id="IPR023827">
    <property type="entry name" value="Peptidase_S8_Asp-AS"/>
</dbReference>
<evidence type="ECO:0000313" key="14">
    <source>
        <dbReference type="Proteomes" id="UP000010367"/>
    </source>
</evidence>
<dbReference type="SUPFAM" id="SSF49785">
    <property type="entry name" value="Galactose-binding domain-like"/>
    <property type="match status" value="2"/>
</dbReference>
<dbReference type="eggNOG" id="COG4733">
    <property type="taxonomic scope" value="Bacteria"/>
</dbReference>
<feature type="compositionally biased region" description="Polar residues" evidence="10">
    <location>
        <begin position="78"/>
        <end position="93"/>
    </location>
</feature>
<dbReference type="STRING" id="56110.Oscil6304_2815"/>
<dbReference type="PROSITE" id="PS51892">
    <property type="entry name" value="SUBTILASE"/>
    <property type="match status" value="1"/>
</dbReference>
<evidence type="ECO:0000256" key="2">
    <source>
        <dbReference type="ARBA" id="ARBA00022670"/>
    </source>
</evidence>
<dbReference type="eggNOG" id="COG1404">
    <property type="taxonomic scope" value="Bacteria"/>
</dbReference>
<gene>
    <name evidence="13" type="ORF">Oscil6304_2815</name>
</gene>
<dbReference type="Pfam" id="PF13517">
    <property type="entry name" value="FG-GAP_3"/>
    <property type="match status" value="2"/>
</dbReference>
<feature type="compositionally biased region" description="Basic and acidic residues" evidence="10">
    <location>
        <begin position="303"/>
        <end position="318"/>
    </location>
</feature>
<dbReference type="InterPro" id="IPR023828">
    <property type="entry name" value="Peptidase_S8_Ser-AS"/>
</dbReference>
<dbReference type="SUPFAM" id="SSF141072">
    <property type="entry name" value="CalX-like"/>
    <property type="match status" value="4"/>
</dbReference>
<dbReference type="PROSITE" id="PS50853">
    <property type="entry name" value="FN3"/>
    <property type="match status" value="1"/>
</dbReference>
<feature type="active site" description="Charge relay system" evidence="8 9">
    <location>
        <position position="910"/>
    </location>
</feature>
<keyword evidence="6 9" id="KW-0720">Serine protease</keyword>
<dbReference type="PROSITE" id="PS00138">
    <property type="entry name" value="SUBTILASE_SER"/>
    <property type="match status" value="1"/>
</dbReference>
<evidence type="ECO:0000259" key="12">
    <source>
        <dbReference type="PROSITE" id="PS51829"/>
    </source>
</evidence>
<organism evidence="13 14">
    <name type="scientific">Oscillatoria acuminata PCC 6304</name>
    <dbReference type="NCBI Taxonomy" id="56110"/>
    <lineage>
        <taxon>Bacteria</taxon>
        <taxon>Bacillati</taxon>
        <taxon>Cyanobacteriota</taxon>
        <taxon>Cyanophyceae</taxon>
        <taxon>Oscillatoriophycideae</taxon>
        <taxon>Oscillatoriales</taxon>
        <taxon>Oscillatoriaceae</taxon>
        <taxon>Oscillatoria</taxon>
    </lineage>
</organism>
<feature type="compositionally biased region" description="Low complexity" evidence="10">
    <location>
        <begin position="339"/>
        <end position="348"/>
    </location>
</feature>
<protein>
    <submittedName>
        <fullName evidence="13">Regulatory P domain of subtilisin-like proprotein convertases</fullName>
    </submittedName>
</protein>
<dbReference type="InterPro" id="IPR003961">
    <property type="entry name" value="FN3_dom"/>
</dbReference>
<dbReference type="GO" id="GO:0007154">
    <property type="term" value="P:cell communication"/>
    <property type="evidence" value="ECO:0007669"/>
    <property type="project" value="InterPro"/>
</dbReference>
<dbReference type="InterPro" id="IPR013517">
    <property type="entry name" value="FG-GAP"/>
</dbReference>
<dbReference type="Gene3D" id="3.40.50.200">
    <property type="entry name" value="Peptidase S8/S53 domain"/>
    <property type="match status" value="1"/>
</dbReference>
<evidence type="ECO:0000256" key="10">
    <source>
        <dbReference type="SAM" id="MobiDB-lite"/>
    </source>
</evidence>
<keyword evidence="14" id="KW-1185">Reference proteome</keyword>
<dbReference type="SUPFAM" id="SSF49265">
    <property type="entry name" value="Fibronectin type III"/>
    <property type="match status" value="1"/>
</dbReference>
<feature type="compositionally biased region" description="Basic and acidic residues" evidence="10">
    <location>
        <begin position="215"/>
        <end position="226"/>
    </location>
</feature>
<feature type="domain" description="Fibronectin type-III" evidence="11">
    <location>
        <begin position="2367"/>
        <end position="2478"/>
    </location>
</feature>
<reference evidence="13 14" key="1">
    <citation type="submission" date="2012-06" db="EMBL/GenBank/DDBJ databases">
        <title>Finished chromosome of genome of Oscillatoria acuminata PCC 6304.</title>
        <authorList>
            <consortium name="US DOE Joint Genome Institute"/>
            <person name="Gugger M."/>
            <person name="Coursin T."/>
            <person name="Rippka R."/>
            <person name="Tandeau De Marsac N."/>
            <person name="Huntemann M."/>
            <person name="Wei C.-L."/>
            <person name="Han J."/>
            <person name="Detter J.C."/>
            <person name="Han C."/>
            <person name="Tapia R."/>
            <person name="Davenport K."/>
            <person name="Daligault H."/>
            <person name="Erkkila T."/>
            <person name="Gu W."/>
            <person name="Munk A.C.C."/>
            <person name="Teshima H."/>
            <person name="Xu Y."/>
            <person name="Chain P."/>
            <person name="Chen A."/>
            <person name="Krypides N."/>
            <person name="Mavromatis K."/>
            <person name="Markowitz V."/>
            <person name="Szeto E."/>
            <person name="Ivanova N."/>
            <person name="Mikhailova N."/>
            <person name="Ovchinnikova G."/>
            <person name="Pagani I."/>
            <person name="Pati A."/>
            <person name="Goodwin L."/>
            <person name="Peters L."/>
            <person name="Pitluck S."/>
            <person name="Woyke T."/>
            <person name="Kerfeld C."/>
        </authorList>
    </citation>
    <scope>NUCLEOTIDE SEQUENCE [LARGE SCALE GENOMIC DNA]</scope>
    <source>
        <strain evidence="13 14">PCC 6304</strain>
    </source>
</reference>
<dbReference type="GO" id="GO:0004252">
    <property type="term" value="F:serine-type endopeptidase activity"/>
    <property type="evidence" value="ECO:0007669"/>
    <property type="project" value="UniProtKB-UniRule"/>
</dbReference>
<feature type="compositionally biased region" description="Polar residues" evidence="10">
    <location>
        <begin position="283"/>
        <end position="295"/>
    </location>
</feature>
<evidence type="ECO:0000256" key="7">
    <source>
        <dbReference type="ARBA" id="ARBA00022837"/>
    </source>
</evidence>
<dbReference type="Pfam" id="PF00082">
    <property type="entry name" value="Peptidase_S8"/>
    <property type="match status" value="1"/>
</dbReference>
<dbReference type="InterPro" id="IPR034182">
    <property type="entry name" value="Kexin/furin"/>
</dbReference>
<dbReference type="InterPro" id="IPR036852">
    <property type="entry name" value="Peptidase_S8/S53_dom_sf"/>
</dbReference>
<feature type="domain" description="P/Homo B" evidence="12">
    <location>
        <begin position="786"/>
        <end position="915"/>
    </location>
</feature>
<dbReference type="Gene3D" id="2.60.40.2030">
    <property type="match status" value="4"/>
</dbReference>
<dbReference type="CDD" id="cd00063">
    <property type="entry name" value="FN3"/>
    <property type="match status" value="1"/>
</dbReference>
<evidence type="ECO:0000256" key="9">
    <source>
        <dbReference type="PROSITE-ProRule" id="PRU01240"/>
    </source>
</evidence>
<dbReference type="SUPFAM" id="SSF69318">
    <property type="entry name" value="Integrin alpha N-terminal domain"/>
    <property type="match status" value="1"/>
</dbReference>
<dbReference type="Gene3D" id="2.130.10.130">
    <property type="entry name" value="Integrin alpha, N-terminal"/>
    <property type="match status" value="1"/>
</dbReference>
<accession>K9THS9</accession>
<dbReference type="HOGENOM" id="CLU_226599_0_0_3"/>
<feature type="compositionally biased region" description="Polar residues" evidence="10">
    <location>
        <begin position="262"/>
        <end position="274"/>
    </location>
</feature>
<dbReference type="Pfam" id="PF06739">
    <property type="entry name" value="SBBP"/>
    <property type="match status" value="7"/>
</dbReference>
<feature type="active site" description="Charge relay system" evidence="8 9">
    <location>
        <position position="1099"/>
    </location>
</feature>
<dbReference type="GO" id="GO:0005737">
    <property type="term" value="C:cytoplasm"/>
    <property type="evidence" value="ECO:0007669"/>
    <property type="project" value="UniProtKB-ARBA"/>
</dbReference>
<dbReference type="PROSITE" id="PS00136">
    <property type="entry name" value="SUBTILASE_ASP"/>
    <property type="match status" value="1"/>
</dbReference>
<dbReference type="OrthoDB" id="436945at2"/>
<dbReference type="Gene3D" id="2.60.120.260">
    <property type="entry name" value="Galactose-binding domain-like"/>
    <property type="match status" value="2"/>
</dbReference>
<dbReference type="InterPro" id="IPR022398">
    <property type="entry name" value="Peptidase_S8_His-AS"/>
</dbReference>
<feature type="domain" description="P/Homo B" evidence="12">
    <location>
        <begin position="1178"/>
        <end position="1304"/>
    </location>
</feature>
<dbReference type="PROSITE" id="PS51829">
    <property type="entry name" value="P_HOMO_B"/>
    <property type="match status" value="2"/>
</dbReference>
<evidence type="ECO:0000256" key="4">
    <source>
        <dbReference type="ARBA" id="ARBA00022737"/>
    </source>
</evidence>
<dbReference type="eggNOG" id="COG1520">
    <property type="taxonomic scope" value="Bacteria"/>
</dbReference>
<dbReference type="Proteomes" id="UP000010367">
    <property type="component" value="Chromosome"/>
</dbReference>
<evidence type="ECO:0000256" key="1">
    <source>
        <dbReference type="ARBA" id="ARBA00005325"/>
    </source>
</evidence>
<feature type="compositionally biased region" description="Acidic residues" evidence="10">
    <location>
        <begin position="227"/>
        <end position="243"/>
    </location>
</feature>
<dbReference type="InterPro" id="IPR011042">
    <property type="entry name" value="6-blade_b-propeller_TolB-like"/>
</dbReference>
<proteinExistence type="inferred from homology"/>
<dbReference type="RefSeq" id="WP_015149055.1">
    <property type="nucleotide sequence ID" value="NC_019693.1"/>
</dbReference>
<dbReference type="eggNOG" id="COG2931">
    <property type="taxonomic scope" value="Bacteria"/>
</dbReference>
<dbReference type="SUPFAM" id="SSF52743">
    <property type="entry name" value="Subtilisin-like"/>
    <property type="match status" value="1"/>
</dbReference>
<dbReference type="InterPro" id="IPR015500">
    <property type="entry name" value="Peptidase_S8_subtilisin-rel"/>
</dbReference>
<keyword evidence="7" id="KW-0106">Calcium</keyword>
<dbReference type="EMBL" id="CP003607">
    <property type="protein sequence ID" value="AFY82417.1"/>
    <property type="molecule type" value="Genomic_DNA"/>
</dbReference>
<feature type="active site" description="Charge relay system" evidence="8 9">
    <location>
        <position position="752"/>
    </location>
</feature>
<dbReference type="InterPro" id="IPR011047">
    <property type="entry name" value="Quinoprotein_ADH-like_sf"/>
</dbReference>
<dbReference type="Gene3D" id="2.120.10.30">
    <property type="entry name" value="TolB, C-terminal domain"/>
    <property type="match status" value="2"/>
</dbReference>
<evidence type="ECO:0000256" key="6">
    <source>
        <dbReference type="ARBA" id="ARBA00022825"/>
    </source>
</evidence>
<keyword evidence="5 9" id="KW-0378">Hydrolase</keyword>
<dbReference type="GO" id="GO:0012505">
    <property type="term" value="C:endomembrane system"/>
    <property type="evidence" value="ECO:0007669"/>
    <property type="project" value="UniProtKB-ARBA"/>
</dbReference>
<dbReference type="PANTHER" id="PTHR42884:SF14">
    <property type="entry name" value="NEUROENDOCRINE CONVERTASE 1"/>
    <property type="match status" value="1"/>
</dbReference>
<feature type="region of interest" description="Disordered" evidence="10">
    <location>
        <begin position="76"/>
        <end position="355"/>
    </location>
</feature>
<dbReference type="Pfam" id="PF03160">
    <property type="entry name" value="Calx-beta"/>
    <property type="match status" value="3"/>
</dbReference>
<dbReference type="SMART" id="SM00237">
    <property type="entry name" value="Calx_beta"/>
    <property type="match status" value="4"/>
</dbReference>
<dbReference type="PROSITE" id="PS00137">
    <property type="entry name" value="SUBTILASE_HIS"/>
    <property type="match status" value="1"/>
</dbReference>
<keyword evidence="4" id="KW-0677">Repeat</keyword>
<evidence type="ECO:0000256" key="8">
    <source>
        <dbReference type="PIRSR" id="PIRSR615500-1"/>
    </source>
</evidence>
<dbReference type="InterPro" id="IPR036116">
    <property type="entry name" value="FN3_sf"/>
</dbReference>
<sequence>MPGINDNEFNLVGGLTDDFLEDKLVSPLPSILAAGSELSLDADRLGEALTPEPFVEGEDEFPQMVLEKGNLLDKEVIVSSTPDNSDSDSLTNYRQDDEVTSLIDIDEDDPLINGGDVSSEGSLSEEPSESDTEESDRLSDNPSESSESDNSDRKTLAEDRDEFLEAEPPTLETDDEAIALDNGGAVSEEESHSEEPSNSNTEEIEGLDNPSESSESDKSDRKTLAEDRDESSEAEPLELETNDEAIALDNSPHLISDEETPASDTNSLKSSLSDVPNEDSGESALSSAVTASSGETDIDVEVEDTKENTEADIKENPESKSLLNSDRETDSDSENNNETSITDATASSDGDDSNLPKNLENFANVTFDSGVFVVGESGKVQFDYLFDGGGYEGKLAAFSLTGMEPFQQQGLEAFIQEALRRSLSQSLEGHVVISDRTEGARFSGELGEANQNRGDYQGIKTLDMTPGDKFGVLLVPQGTLQEVWEQLEAGNFESVSAAKRPLFSMSTANPEDGFNFGQIADVFGDGSTFVFEDLRVDKGTDLDYNDVIFQVRGAIAEAAFLKDVINPNKNWLETGELSKAIENYAKREVDDSTEEETEPQTPIAETLPDSVKYALLRSQDLENYDPKALETTRQWVVGVTPGYSASEFATLYNAEDIGATGHIPDTYIWNFSEFGNAQQVAKRLSDLKGVEFAYPLTRVQLEPLSTPNDPLFNQQWHLENTGQTGGTAGVDANIITVWDEITGEGIKIAIVDDGVQHTHPDLSDRYRPDLSLDLNEGDILHRNYDTDPAPFSHQTIASNFANPQPLIDNDWSWELPTLDVGLKGVIDHAKLKFNFDHPAPNELDIYLYSPKGTDLLLPPITTSGEFEIDTALFNGEEANGEWRLMFEDRVLGNSGTLNNWSLELQASNKHGTSVAGVAVGTSNNNLGISGIAPNAEWGGIRLIADKVTDIQIADALYSNLNQSIQVYNNSWKPPAFWFGEQGQGLMALHQGVTTGRGDLGNIYLFGAGNDGENVENINYNAYANSRYTIAVGAVDSRGRKPLYSQEGAALFVSAPSSGNTGGITTTDLLGDHGWNSEGSGKFGLNYTDLDYTNDFGGTSSATPVVSGVVALMLEANPNLTWRDVQHILAETANRNAIADSSANWSGNDGDRIRHSDRYGFGLVDAASAVAAASTWTSVAPEVAITSGTLTVDRAIPDNTFAGITQEFTLDRNITLESVEVVFDADHPYRGDLWIELTAPDGTKSLLANPSNDDGHDYQNWVFNSVRHWGDSSQGTWQLRVRDRYPSYSGSWNSWKLNFYGTQPTVTLEASDTNASETGDAGEYTFIRTGDITHPLTVSYAIAGSATNTIDYTELTGSITIPAGSDRITLPLSAIDDEEVEGTETVVLTLAAGSAYNVGTQNMGTVEIADNDLPNVPPTLTPQTATQTYTEDIPLDLIDLVVSDPDAGDTLTVELQLDPTAGILTTGTVDGISSVYNSATGLWQVSGDVTTVNAVLADVRFIPTENYYGEVTIATSVTDNIAPAVTGAIALSGTPVNDAPALSQITTLSGATQGLPFTISYEDLLNASDASDVEGDAITFQIAGITSGTFTKNGQSVTVGETELAAGESLIWYPDTMGNAVPAFAVTAFDGVDESQNAVNVAIAVDELPTIIINATDAIASESGDRGQFTILRSGNTDNQLTVNLAASGNAVNGSDYSAIPNSITIPAGQSSIAIDITAIDDSLVEGDEQVILTLSVGSDYQIGGQNSATVTIVDNDNEPLPMVMLAPGNLNASESGVAGNLLVFRNNGLGQELTVNYSLGGTAENGVDYQPLTGSVTIDANSFFATIQIIPIDDSEFEGTETVSVNLVAGAGYQVSPNGYEVQIADNDKPSVSLVATDGEASEDGDLGYMTLTRTGITTNPLTVNYAIGGTATNGMDYTALSGSIEIPAGLSSITIPIQAIDDNSVEGDETVVLTLTDNSAYNVGTDKTATVSIIENDLEPFTPVESILTGVDNGSVAWGDYDGDGDLDLLITGRRGMSRFSKIYQNNGSGNFIDIDAGLIGVDNGSVAWGDYDGDGDLDILLTGDSNGNSNGIAKIYRNDGGNFIDIAANLPGVVNSSVEWGDYDNDGDLDILLTGHHFSSGGYGSGGYGGVDVGTISQIYRNDDGTFIESGISLIGVGSGSAAWGDYDRDGDLDIVLTGITDDGSSIVGVSKIYRNDSGSFTDIGAMLPEISWSSAAWGDYDNDGDLDLVITGFNDTVGEVSQLYQNNEGTFIQVETNLPGITDSAVAWGDYDNDGDLDILLVGQKESSNSVATIYRNDGDNEFTDIDANLKLMPPNVYNTGDRFAVWGDYDRDGNLDILQTGLDSSNNFIAQIYRNNSVIANNSPTSPDGLNALVHENSVTLSWEPGTDSETPQNGLTYNLRVGTTPGASDIVSPMSNSDGTRQLAQMGNVHQNTNWTINNLKPGTYYWSVQAVDSAFAGSEFATEGTFTMTAIGEIQWIQQIGTASFDDSREVAADKWGNVYITGYTLGSLGGTNAGNHDAILTKYDTNGNLLWTRQLGTPEVDVAFGVATDSVGNVYITGQTAGALEGTNAGNDDAFVTKYDTNGDLLWTRQLGTPGVDIAYGVATDHDDNFYITGYTTGSLASPNAGEYDAFIAKYDSNGNQLWSQQLGSLQTDIARGVAIDGGGNVYISGRTTGSLDGNNAGNFDAFFAKYDRDGNLVWIRQLGTSGWDQSPGISTDKNGNIYITGYTTGNLEGVNAGTRDIFVTKYDPSGNLLWTEQLGTSSLDYSYGSATDSAGNVYITGHTTGSLEGENSGGYDVFAIKLDSNGNQVWIQQFGTSAIDYSRGIATDPAGNIYITGSTQGSFGQTTAGNSDVWVAKLS</sequence>
<dbReference type="InterPro" id="IPR003644">
    <property type="entry name" value="Calx_beta"/>
</dbReference>
<dbReference type="Pfam" id="PF13448">
    <property type="entry name" value="DUF4114"/>
    <property type="match status" value="1"/>
</dbReference>
<dbReference type="InParanoid" id="K9THS9"/>
<evidence type="ECO:0000256" key="5">
    <source>
        <dbReference type="ARBA" id="ARBA00022801"/>
    </source>
</evidence>
<dbReference type="InterPro" id="IPR000209">
    <property type="entry name" value="Peptidase_S8/S53_dom"/>
</dbReference>
<evidence type="ECO:0000259" key="11">
    <source>
        <dbReference type="PROSITE" id="PS50853"/>
    </source>
</evidence>
<dbReference type="InterPro" id="IPR038081">
    <property type="entry name" value="CalX-like_sf"/>
</dbReference>
<dbReference type="PATRIC" id="fig|56110.3.peg.3349"/>
<dbReference type="PRINTS" id="PR00723">
    <property type="entry name" value="SUBTILISIN"/>
</dbReference>
<dbReference type="GO" id="GO:0016485">
    <property type="term" value="P:protein processing"/>
    <property type="evidence" value="ECO:0007669"/>
    <property type="project" value="TreeGrafter"/>
</dbReference>